<evidence type="ECO:0000256" key="1">
    <source>
        <dbReference type="SAM" id="MobiDB-lite"/>
    </source>
</evidence>
<reference evidence="2 3" key="1">
    <citation type="journal article" date="2011" name="J. Bacteriol.">
        <title>Draft genome sequence of the anoxygenic filamentous phototrophic bacterium Oscillochloris trichoides subsp. DG-6.</title>
        <authorList>
            <person name="Kuznetsov B.B."/>
            <person name="Ivanovsky R.N."/>
            <person name="Keppen O.I."/>
            <person name="Sukhacheva M.V."/>
            <person name="Bumazhkin B.K."/>
            <person name="Patutina E.O."/>
            <person name="Beletsky A.V."/>
            <person name="Mardanov A.V."/>
            <person name="Baslerov R.V."/>
            <person name="Panteleeva A.N."/>
            <person name="Kolganova T.V."/>
            <person name="Ravin N.V."/>
            <person name="Skryabin K.G."/>
        </authorList>
    </citation>
    <scope>NUCLEOTIDE SEQUENCE [LARGE SCALE GENOMIC DNA]</scope>
    <source>
        <strain evidence="2 3">DG-6</strain>
    </source>
</reference>
<evidence type="ECO:0000313" key="2">
    <source>
        <dbReference type="EMBL" id="EFO81896.1"/>
    </source>
</evidence>
<evidence type="ECO:0000313" key="3">
    <source>
        <dbReference type="Proteomes" id="UP000054010"/>
    </source>
</evidence>
<dbReference type="Proteomes" id="UP000054010">
    <property type="component" value="Unassembled WGS sequence"/>
</dbReference>
<accession>E1IAE2</accession>
<feature type="compositionally biased region" description="Basic and acidic residues" evidence="1">
    <location>
        <begin position="91"/>
        <end position="103"/>
    </location>
</feature>
<protein>
    <submittedName>
        <fullName evidence="2">Uncharacterized protein</fullName>
    </submittedName>
</protein>
<dbReference type="HOGENOM" id="CLU_2260937_0_0_0"/>
<dbReference type="AlphaFoldDB" id="E1IAE2"/>
<organism evidence="2 3">
    <name type="scientific">Oscillochloris trichoides DG-6</name>
    <dbReference type="NCBI Taxonomy" id="765420"/>
    <lineage>
        <taxon>Bacteria</taxon>
        <taxon>Bacillati</taxon>
        <taxon>Chloroflexota</taxon>
        <taxon>Chloroflexia</taxon>
        <taxon>Chloroflexales</taxon>
        <taxon>Chloroflexineae</taxon>
        <taxon>Oscillochloridaceae</taxon>
        <taxon>Oscillochloris</taxon>
    </lineage>
</organism>
<comment type="caution">
    <text evidence="2">The sequence shown here is derived from an EMBL/GenBank/DDBJ whole genome shotgun (WGS) entry which is preliminary data.</text>
</comment>
<feature type="region of interest" description="Disordered" evidence="1">
    <location>
        <begin position="84"/>
        <end position="103"/>
    </location>
</feature>
<proteinExistence type="predicted"/>
<name>E1IAE2_9CHLR</name>
<dbReference type="EMBL" id="ADVR01000004">
    <property type="protein sequence ID" value="EFO81896.1"/>
    <property type="molecule type" value="Genomic_DNA"/>
</dbReference>
<sequence>MKHDHTPWWLLNNSVPKASNPPGGLKPTWMLPPITATGCSESLKSARRIETEVRLGCCRRRWGCSESLKSARRIETCSHCAYRTSGGSRSESLKSARRIETTE</sequence>
<gene>
    <name evidence="2" type="ORF">OSCT_0293</name>
</gene>
<keyword evidence="3" id="KW-1185">Reference proteome</keyword>